<comment type="caution">
    <text evidence="2">The sequence shown here is derived from an EMBL/GenBank/DDBJ whole genome shotgun (WGS) entry which is preliminary data.</text>
</comment>
<dbReference type="EMBL" id="JFYZ01000012">
    <property type="protein sequence ID" value="EZP81528.1"/>
    <property type="molecule type" value="Genomic_DNA"/>
</dbReference>
<feature type="region of interest" description="Disordered" evidence="1">
    <location>
        <begin position="1"/>
        <end position="22"/>
    </location>
</feature>
<evidence type="ECO:0000256" key="1">
    <source>
        <dbReference type="SAM" id="MobiDB-lite"/>
    </source>
</evidence>
<dbReference type="AlphaFoldDB" id="A0A031JXK7"/>
<evidence type="ECO:0000313" key="3">
    <source>
        <dbReference type="Proteomes" id="UP000024329"/>
    </source>
</evidence>
<feature type="compositionally biased region" description="Basic and acidic residues" evidence="1">
    <location>
        <begin position="1"/>
        <end position="12"/>
    </location>
</feature>
<protein>
    <submittedName>
        <fullName evidence="2">Uncharacterized protein</fullName>
    </submittedName>
</protein>
<dbReference type="Proteomes" id="UP000024329">
    <property type="component" value="Unassembled WGS sequence"/>
</dbReference>
<evidence type="ECO:0000313" key="2">
    <source>
        <dbReference type="EMBL" id="EZP81528.1"/>
    </source>
</evidence>
<name>A0A031JXK7_9SPHN</name>
<sequence length="161" mass="16524">MAHPSDAKDNDKAMASTSNSVGSDRVHARRLRDFLHDCAGSAACEEIDRIHEALHLLSGSGVDGAVPLDRVRINAMLDCGAGMSAVLEIIGPDMPFMLSRGGHDTCLATVVPPGGSEEAIAEGSTLALAMLAGHVAAVLAKGERGAHAADVPLASASIRLH</sequence>
<proteinExistence type="predicted"/>
<gene>
    <name evidence="2" type="ORF">BV97_02746</name>
</gene>
<accession>A0A031JXK7</accession>
<organism evidence="2 3">
    <name type="scientific">Novosphingobium resinovorum</name>
    <dbReference type="NCBI Taxonomy" id="158500"/>
    <lineage>
        <taxon>Bacteria</taxon>
        <taxon>Pseudomonadati</taxon>
        <taxon>Pseudomonadota</taxon>
        <taxon>Alphaproteobacteria</taxon>
        <taxon>Sphingomonadales</taxon>
        <taxon>Sphingomonadaceae</taxon>
        <taxon>Novosphingobium</taxon>
    </lineage>
</organism>
<reference evidence="2 3" key="1">
    <citation type="submission" date="2014-03" db="EMBL/GenBank/DDBJ databases">
        <title>Whole genome sequence of Novosphingobium resinovorum KF1.</title>
        <authorList>
            <person name="Gan H.M."/>
            <person name="Gan H.Y."/>
            <person name="Chew T.H."/>
            <person name="Savka M.A."/>
        </authorList>
    </citation>
    <scope>NUCLEOTIDE SEQUENCE [LARGE SCALE GENOMIC DNA]</scope>
    <source>
        <strain evidence="2 3">KF1</strain>
    </source>
</reference>
<dbReference type="PATRIC" id="fig|158500.4.peg.2809"/>